<dbReference type="EMBL" id="BMIW01000014">
    <property type="protein sequence ID" value="GGG00452.1"/>
    <property type="molecule type" value="Genomic_DNA"/>
</dbReference>
<dbReference type="Proteomes" id="UP000608420">
    <property type="component" value="Unassembled WGS sequence"/>
</dbReference>
<organism evidence="2 3">
    <name type="scientific">Paenibacillus aceti</name>
    <dbReference type="NCBI Taxonomy" id="1820010"/>
    <lineage>
        <taxon>Bacteria</taxon>
        <taxon>Bacillati</taxon>
        <taxon>Bacillota</taxon>
        <taxon>Bacilli</taxon>
        <taxon>Bacillales</taxon>
        <taxon>Paenibacillaceae</taxon>
        <taxon>Paenibacillus</taxon>
    </lineage>
</organism>
<keyword evidence="3" id="KW-1185">Reference proteome</keyword>
<evidence type="ECO:0000313" key="2">
    <source>
        <dbReference type="EMBL" id="GGG00452.1"/>
    </source>
</evidence>
<name>A0ABQ1VUV6_9BACL</name>
<keyword evidence="1" id="KW-0812">Transmembrane</keyword>
<reference evidence="3" key="1">
    <citation type="journal article" date="2019" name="Int. J. Syst. Evol. Microbiol.">
        <title>The Global Catalogue of Microorganisms (GCM) 10K type strain sequencing project: providing services to taxonomists for standard genome sequencing and annotation.</title>
        <authorList>
            <consortium name="The Broad Institute Genomics Platform"/>
            <consortium name="The Broad Institute Genome Sequencing Center for Infectious Disease"/>
            <person name="Wu L."/>
            <person name="Ma J."/>
        </authorList>
    </citation>
    <scope>NUCLEOTIDE SEQUENCE [LARGE SCALE GENOMIC DNA]</scope>
    <source>
        <strain evidence="3">CGMCC 1.15420</strain>
    </source>
</reference>
<keyword evidence="1" id="KW-0472">Membrane</keyword>
<keyword evidence="1" id="KW-1133">Transmembrane helix</keyword>
<dbReference type="InterPro" id="IPR050445">
    <property type="entry name" value="Bact_polysacc_biosynth/exp"/>
</dbReference>
<feature type="transmembrane region" description="Helical" evidence="1">
    <location>
        <begin position="137"/>
        <end position="158"/>
    </location>
</feature>
<proteinExistence type="predicted"/>
<evidence type="ECO:0008006" key="4">
    <source>
        <dbReference type="Google" id="ProtNLM"/>
    </source>
</evidence>
<sequence>MNSMAEPQYQASASLVATLDSAESGTYNDFLASQALTKTYENAIKSRYIATEAKLKLNTSETAHGLLKRISVRTDPGTLVIKLYARHEHPQQAVDIANSFANAFIEKSTVIVPNANVIVLDYANMEEASIPVSPRKMLNLAIGGFIGLFAGLIVVLYLDHRRGSRRRSHRHINSETESI</sequence>
<gene>
    <name evidence="2" type="ORF">GCM10010913_22770</name>
</gene>
<dbReference type="PANTHER" id="PTHR32309:SF13">
    <property type="entry name" value="FERRIC ENTEROBACTIN TRANSPORT PROTEIN FEPE"/>
    <property type="match status" value="1"/>
</dbReference>
<accession>A0ABQ1VUV6</accession>
<evidence type="ECO:0000256" key="1">
    <source>
        <dbReference type="SAM" id="Phobius"/>
    </source>
</evidence>
<protein>
    <recommendedName>
        <fullName evidence="4">Tyrosine kinase G-rich domain-containing protein</fullName>
    </recommendedName>
</protein>
<comment type="caution">
    <text evidence="2">The sequence shown here is derived from an EMBL/GenBank/DDBJ whole genome shotgun (WGS) entry which is preliminary data.</text>
</comment>
<evidence type="ECO:0000313" key="3">
    <source>
        <dbReference type="Proteomes" id="UP000608420"/>
    </source>
</evidence>
<dbReference type="PANTHER" id="PTHR32309">
    <property type="entry name" value="TYROSINE-PROTEIN KINASE"/>
    <property type="match status" value="1"/>
</dbReference>